<feature type="chain" id="PRO_5016239022" description="limulus clotting factor C" evidence="14">
    <location>
        <begin position="19"/>
        <end position="477"/>
    </location>
</feature>
<evidence type="ECO:0000256" key="9">
    <source>
        <dbReference type="ARBA" id="ARBA00023157"/>
    </source>
</evidence>
<keyword evidence="8 13" id="KW-0720">Serine protease</keyword>
<dbReference type="PROSITE" id="PS00134">
    <property type="entry name" value="TRYPSIN_HIS"/>
    <property type="match status" value="1"/>
</dbReference>
<accession>A0A336LHZ3</accession>
<comment type="catalytic activity">
    <reaction evidence="11">
        <text>Selective cleavage of 103-Arg-|-Ser-104 and 124-Ile-|-Ile-125 bonds in Limulus clotting factor B to form activated factor B. Cleavage of -Pro-Arg-|-Xaa- bonds in synthetic substrates.</text>
        <dbReference type="EC" id="3.4.21.84"/>
    </reaction>
</comment>
<evidence type="ECO:0000256" key="14">
    <source>
        <dbReference type="SAM" id="SignalP"/>
    </source>
</evidence>
<organism evidence="16">
    <name type="scientific">Culicoides sonorensis</name>
    <name type="common">Biting midge</name>
    <dbReference type="NCBI Taxonomy" id="179676"/>
    <lineage>
        <taxon>Eukaryota</taxon>
        <taxon>Metazoa</taxon>
        <taxon>Ecdysozoa</taxon>
        <taxon>Arthropoda</taxon>
        <taxon>Hexapoda</taxon>
        <taxon>Insecta</taxon>
        <taxon>Pterygota</taxon>
        <taxon>Neoptera</taxon>
        <taxon>Endopterygota</taxon>
        <taxon>Diptera</taxon>
        <taxon>Nematocera</taxon>
        <taxon>Chironomoidea</taxon>
        <taxon>Ceratopogonidae</taxon>
        <taxon>Ceratopogoninae</taxon>
        <taxon>Culicoides</taxon>
        <taxon>Monoculicoides</taxon>
    </lineage>
</organism>
<evidence type="ECO:0000313" key="16">
    <source>
        <dbReference type="EMBL" id="SSX17390.1"/>
    </source>
</evidence>
<name>A0A336LHZ3_CULSO</name>
<dbReference type="InterPro" id="IPR050127">
    <property type="entry name" value="Serine_Proteases_S1"/>
</dbReference>
<evidence type="ECO:0000256" key="5">
    <source>
        <dbReference type="ARBA" id="ARBA00022729"/>
    </source>
</evidence>
<dbReference type="PRINTS" id="PR00722">
    <property type="entry name" value="CHYMOTRYPSIN"/>
</dbReference>
<dbReference type="Pfam" id="PF00089">
    <property type="entry name" value="Trypsin"/>
    <property type="match status" value="2"/>
</dbReference>
<dbReference type="SUPFAM" id="SSF50494">
    <property type="entry name" value="Trypsin-like serine proteases"/>
    <property type="match status" value="2"/>
</dbReference>
<dbReference type="PANTHER" id="PTHR24264:SF65">
    <property type="entry name" value="SRCR DOMAIN-CONTAINING PROTEIN"/>
    <property type="match status" value="1"/>
</dbReference>
<evidence type="ECO:0000256" key="3">
    <source>
        <dbReference type="ARBA" id="ARBA00022659"/>
    </source>
</evidence>
<dbReference type="VEuPathDB" id="VectorBase:CSON013642"/>
<dbReference type="InterPro" id="IPR043504">
    <property type="entry name" value="Peptidase_S1_PA_chymotrypsin"/>
</dbReference>
<dbReference type="GO" id="GO:0005615">
    <property type="term" value="C:extracellular space"/>
    <property type="evidence" value="ECO:0007669"/>
    <property type="project" value="TreeGrafter"/>
</dbReference>
<protein>
    <recommendedName>
        <fullName evidence="12">limulus clotting factor C</fullName>
        <ecNumber evidence="12">3.4.21.84</ecNumber>
    </recommendedName>
</protein>
<dbReference type="GO" id="GO:0004252">
    <property type="term" value="F:serine-type endopeptidase activity"/>
    <property type="evidence" value="ECO:0007669"/>
    <property type="project" value="InterPro"/>
</dbReference>
<feature type="domain" description="Peptidase S1" evidence="15">
    <location>
        <begin position="241"/>
        <end position="471"/>
    </location>
</feature>
<evidence type="ECO:0000259" key="15">
    <source>
        <dbReference type="PROSITE" id="PS50240"/>
    </source>
</evidence>
<dbReference type="Gene3D" id="2.40.10.10">
    <property type="entry name" value="Trypsin-like serine proteases"/>
    <property type="match status" value="2"/>
</dbReference>
<dbReference type="CDD" id="cd00190">
    <property type="entry name" value="Tryp_SPc"/>
    <property type="match status" value="2"/>
</dbReference>
<dbReference type="FunFam" id="2.40.10.10:FF:000166">
    <property type="entry name" value="Trypsin"/>
    <property type="match status" value="1"/>
</dbReference>
<comment type="subcellular location">
    <subcellularLocation>
        <location evidence="1">Secreted</location>
    </subcellularLocation>
</comment>
<keyword evidence="4 13" id="KW-0645">Protease</keyword>
<dbReference type="EMBL" id="UFQT01000006">
    <property type="protein sequence ID" value="SSX17390.1"/>
    <property type="molecule type" value="Genomic_DNA"/>
</dbReference>
<evidence type="ECO:0000256" key="11">
    <source>
        <dbReference type="ARBA" id="ARBA00052079"/>
    </source>
</evidence>
<dbReference type="InterPro" id="IPR001314">
    <property type="entry name" value="Peptidase_S1A"/>
</dbReference>
<keyword evidence="9" id="KW-1015">Disulfide bond</keyword>
<dbReference type="PANTHER" id="PTHR24264">
    <property type="entry name" value="TRYPSIN-RELATED"/>
    <property type="match status" value="1"/>
</dbReference>
<feature type="signal peptide" evidence="14">
    <location>
        <begin position="1"/>
        <end position="18"/>
    </location>
</feature>
<dbReference type="InterPro" id="IPR033116">
    <property type="entry name" value="TRYPSIN_SER"/>
</dbReference>
<evidence type="ECO:0000256" key="4">
    <source>
        <dbReference type="ARBA" id="ARBA00022670"/>
    </source>
</evidence>
<dbReference type="InterPro" id="IPR018114">
    <property type="entry name" value="TRYPSIN_HIS"/>
</dbReference>
<evidence type="ECO:0000256" key="13">
    <source>
        <dbReference type="RuleBase" id="RU363034"/>
    </source>
</evidence>
<dbReference type="PROSITE" id="PS00135">
    <property type="entry name" value="TRYPSIN_SER"/>
    <property type="match status" value="1"/>
</dbReference>
<gene>
    <name evidence="16" type="primary">CSON013642</name>
</gene>
<dbReference type="GO" id="GO:0006508">
    <property type="term" value="P:proteolysis"/>
    <property type="evidence" value="ECO:0007669"/>
    <property type="project" value="UniProtKB-KW"/>
</dbReference>
<dbReference type="FunFam" id="2.40.10.10:FF:000120">
    <property type="entry name" value="Putative serine protease"/>
    <property type="match status" value="1"/>
</dbReference>
<keyword evidence="5 14" id="KW-0732">Signal</keyword>
<dbReference type="InterPro" id="IPR009003">
    <property type="entry name" value="Peptidase_S1_PA"/>
</dbReference>
<keyword evidence="2" id="KW-0964">Secreted</keyword>
<keyword evidence="3" id="KW-0768">Sushi</keyword>
<dbReference type="GO" id="GO:0042381">
    <property type="term" value="P:hemolymph coagulation"/>
    <property type="evidence" value="ECO:0007669"/>
    <property type="project" value="UniProtKB-KW"/>
</dbReference>
<feature type="domain" description="Peptidase S1" evidence="15">
    <location>
        <begin position="24"/>
        <end position="250"/>
    </location>
</feature>
<evidence type="ECO:0000256" key="12">
    <source>
        <dbReference type="ARBA" id="ARBA00066707"/>
    </source>
</evidence>
<keyword evidence="7" id="KW-0353">Hemolymph clotting</keyword>
<evidence type="ECO:0000256" key="6">
    <source>
        <dbReference type="ARBA" id="ARBA00022801"/>
    </source>
</evidence>
<evidence type="ECO:0000256" key="7">
    <source>
        <dbReference type="ARBA" id="ARBA00022820"/>
    </source>
</evidence>
<comment type="similarity">
    <text evidence="10">Belongs to the peptidase S1 family. CLIP subfamily.</text>
</comment>
<proteinExistence type="inferred from homology"/>
<dbReference type="InterPro" id="IPR001254">
    <property type="entry name" value="Trypsin_dom"/>
</dbReference>
<evidence type="ECO:0000256" key="10">
    <source>
        <dbReference type="ARBA" id="ARBA00024195"/>
    </source>
</evidence>
<reference evidence="16" key="1">
    <citation type="submission" date="2018-07" db="EMBL/GenBank/DDBJ databases">
        <authorList>
            <person name="Quirk P.G."/>
            <person name="Krulwich T.A."/>
        </authorList>
    </citation>
    <scope>NUCLEOTIDE SEQUENCE</scope>
</reference>
<dbReference type="EC" id="3.4.21.84" evidence="12"/>
<dbReference type="SMART" id="SM00020">
    <property type="entry name" value="Tryp_SPc"/>
    <property type="match status" value="2"/>
</dbReference>
<evidence type="ECO:0000256" key="2">
    <source>
        <dbReference type="ARBA" id="ARBA00022525"/>
    </source>
</evidence>
<dbReference type="AlphaFoldDB" id="A0A336LHZ3"/>
<sequence>MKIGLVILSVIVFQFAEGYHGSRIVGGTDAVPHSIPYQASIQKWDQHYCGGSILSNVWVLTAGHCHYDDIENIKVVGGAHDLRKKNGHEQVREVAIFIKHEDYPGGTEPNDISIIKLAQPFELNKYVQQIGLMSGGSATGKGLASGWGTNIADDPNPKPYPVLQKAILQIHSYEKCKSIWRSDSFTKTQICAGPIDSDVPAVCSGDSGGPIVITSDSDKLLAGVASWAAEIYISIVSDTRIVGGVNARPNEFPYQVSLQKNGQHFCGGSIIHQSWIVTAGHCKIDGDIIVVAGQHDFRRETGDEQRRKIIKFIVHEMYKGDVGPDDIALIMIDRPFVFNSKVKSIKLPTLNAYPRGNAVVSGWGSISRIPSMPINPDILQKATLPIHPQSSCHLYLFGTPFTDRNVCAGPLSGSRAICNGDSGGPLAHGPANDRVLVGIVSWGALPCGRVAAPGVFVQISKYLDWIADNYEKSLVNA</sequence>
<dbReference type="OMA" id="KYCDWIA"/>
<dbReference type="PROSITE" id="PS50240">
    <property type="entry name" value="TRYPSIN_DOM"/>
    <property type="match status" value="2"/>
</dbReference>
<evidence type="ECO:0000256" key="8">
    <source>
        <dbReference type="ARBA" id="ARBA00022825"/>
    </source>
</evidence>
<keyword evidence="6 13" id="KW-0378">Hydrolase</keyword>
<evidence type="ECO:0000256" key="1">
    <source>
        <dbReference type="ARBA" id="ARBA00004613"/>
    </source>
</evidence>